<gene>
    <name evidence="3" type="ORF">XAC3562_750057</name>
</gene>
<evidence type="ECO:0000313" key="4">
    <source>
        <dbReference type="Proteomes" id="UP000052230"/>
    </source>
</evidence>
<dbReference type="AlphaFoldDB" id="A0A0U5FH24"/>
<dbReference type="GeneID" id="88833835"/>
<dbReference type="PROSITE" id="PS50110">
    <property type="entry name" value="RESPONSE_REGULATORY"/>
    <property type="match status" value="1"/>
</dbReference>
<dbReference type="RefSeq" id="WP_306345870.1">
    <property type="nucleotide sequence ID" value="NZ_CAVLHM010000062.1"/>
</dbReference>
<keyword evidence="4" id="KW-1185">Reference proteome</keyword>
<dbReference type="GO" id="GO:0000160">
    <property type="term" value="P:phosphorelay signal transduction system"/>
    <property type="evidence" value="ECO:0007669"/>
    <property type="project" value="InterPro"/>
</dbReference>
<proteinExistence type="predicted"/>
<name>A0A0U5FH24_XANCI</name>
<dbReference type="EMBL" id="CCXZ01000172">
    <property type="protein sequence ID" value="CEG17993.1"/>
    <property type="molecule type" value="Genomic_DNA"/>
</dbReference>
<protein>
    <submittedName>
        <fullName evidence="3">Single-domain response regulator</fullName>
    </submittedName>
</protein>
<dbReference type="InterPro" id="IPR011006">
    <property type="entry name" value="CheY-like_superfamily"/>
</dbReference>
<sequence>MASLAECVILIVDDDELTRELAEILLTEHGYYVVTAGDAS</sequence>
<evidence type="ECO:0000259" key="2">
    <source>
        <dbReference type="PROSITE" id="PS50110"/>
    </source>
</evidence>
<organism evidence="3 4">
    <name type="scientific">Xanthomonas citri pv. citri</name>
    <dbReference type="NCBI Taxonomy" id="611301"/>
    <lineage>
        <taxon>Bacteria</taxon>
        <taxon>Pseudomonadati</taxon>
        <taxon>Pseudomonadota</taxon>
        <taxon>Gammaproteobacteria</taxon>
        <taxon>Lysobacterales</taxon>
        <taxon>Lysobacteraceae</taxon>
        <taxon>Xanthomonas</taxon>
    </lineage>
</organism>
<feature type="domain" description="Response regulatory" evidence="2">
    <location>
        <begin position="8"/>
        <end position="40"/>
    </location>
</feature>
<accession>A0A0U5FH24</accession>
<comment type="caution">
    <text evidence="3">The sequence shown here is derived from an EMBL/GenBank/DDBJ whole genome shotgun (WGS) entry which is preliminary data.</text>
</comment>
<dbReference type="Gene3D" id="3.40.50.2300">
    <property type="match status" value="1"/>
</dbReference>
<comment type="caution">
    <text evidence="1">Lacks conserved residue(s) required for the propagation of feature annotation.</text>
</comment>
<dbReference type="SUPFAM" id="SSF52172">
    <property type="entry name" value="CheY-like"/>
    <property type="match status" value="1"/>
</dbReference>
<dbReference type="Proteomes" id="UP000052230">
    <property type="component" value="Unassembled WGS sequence"/>
</dbReference>
<dbReference type="InterPro" id="IPR001789">
    <property type="entry name" value="Sig_transdc_resp-reg_receiver"/>
</dbReference>
<reference evidence="3 4" key="1">
    <citation type="submission" date="2014-09" db="EMBL/GenBank/DDBJ databases">
        <authorList>
            <person name="Regsiter A."/>
        </authorList>
    </citation>
    <scope>NUCLEOTIDE SEQUENCE [LARGE SCALE GENOMIC DNA]</scope>
</reference>
<evidence type="ECO:0000256" key="1">
    <source>
        <dbReference type="PROSITE-ProRule" id="PRU00169"/>
    </source>
</evidence>
<evidence type="ECO:0000313" key="3">
    <source>
        <dbReference type="EMBL" id="CEG17993.1"/>
    </source>
</evidence>